<keyword evidence="2" id="KW-1185">Reference proteome</keyword>
<dbReference type="EMBL" id="CAFZ01000029">
    <property type="protein sequence ID" value="CCA68275.1"/>
    <property type="molecule type" value="Genomic_DNA"/>
</dbReference>
<comment type="caution">
    <text evidence="1">The sequence shown here is derived from an EMBL/GenBank/DDBJ whole genome shotgun (WGS) entry which is preliminary data.</text>
</comment>
<dbReference type="InParanoid" id="G4TAC5"/>
<gene>
    <name evidence="1" type="ORF">PIIN_11772</name>
</gene>
<dbReference type="AlphaFoldDB" id="G4TAC5"/>
<name>G4TAC5_SERID</name>
<sequence>MAAEQLVTMYHSLMNIMVLSSGAERSHCFKGVKQDVVEAILAVLNVCADSTIHYIASSPWTLLLRQALLEIPQAEMGGRQQDLSRMFALILAGKPRGEREQTNGRPLKLMRTASGHLLLFV</sequence>
<proteinExistence type="predicted"/>
<accession>G4TAC5</accession>
<dbReference type="HOGENOM" id="CLU_2038937_0_0_1"/>
<protein>
    <submittedName>
        <fullName evidence="1">Uncharacterized protein</fullName>
    </submittedName>
</protein>
<organism evidence="1 2">
    <name type="scientific">Serendipita indica (strain DSM 11827)</name>
    <name type="common">Root endophyte fungus</name>
    <name type="synonym">Piriformospora indica</name>
    <dbReference type="NCBI Taxonomy" id="1109443"/>
    <lineage>
        <taxon>Eukaryota</taxon>
        <taxon>Fungi</taxon>
        <taxon>Dikarya</taxon>
        <taxon>Basidiomycota</taxon>
        <taxon>Agaricomycotina</taxon>
        <taxon>Agaricomycetes</taxon>
        <taxon>Sebacinales</taxon>
        <taxon>Serendipitaceae</taxon>
        <taxon>Serendipita</taxon>
    </lineage>
</organism>
<evidence type="ECO:0000313" key="2">
    <source>
        <dbReference type="Proteomes" id="UP000007148"/>
    </source>
</evidence>
<dbReference type="Proteomes" id="UP000007148">
    <property type="component" value="Unassembled WGS sequence"/>
</dbReference>
<evidence type="ECO:0000313" key="1">
    <source>
        <dbReference type="EMBL" id="CCA68275.1"/>
    </source>
</evidence>
<reference evidence="1 2" key="1">
    <citation type="journal article" date="2011" name="PLoS Pathog.">
        <title>Endophytic Life Strategies Decoded by Genome and Transcriptome Analyses of the Mutualistic Root Symbiont Piriformospora indica.</title>
        <authorList>
            <person name="Zuccaro A."/>
            <person name="Lahrmann U."/>
            <person name="Guldener U."/>
            <person name="Langen G."/>
            <person name="Pfiffi S."/>
            <person name="Biedenkopf D."/>
            <person name="Wong P."/>
            <person name="Samans B."/>
            <person name="Grimm C."/>
            <person name="Basiewicz M."/>
            <person name="Murat C."/>
            <person name="Martin F."/>
            <person name="Kogel K.H."/>
        </authorList>
    </citation>
    <scope>NUCLEOTIDE SEQUENCE [LARGE SCALE GENOMIC DNA]</scope>
    <source>
        <strain evidence="1 2">DSM 11827</strain>
    </source>
</reference>